<dbReference type="PRINTS" id="PR00032">
    <property type="entry name" value="HTHARAC"/>
</dbReference>
<dbReference type="SUPFAM" id="SSF55136">
    <property type="entry name" value="Probable bacterial effector-binding domain"/>
    <property type="match status" value="1"/>
</dbReference>
<dbReference type="InterPro" id="IPR018062">
    <property type="entry name" value="HTH_AraC-typ_CS"/>
</dbReference>
<dbReference type="EMBL" id="JACOFX010000015">
    <property type="protein sequence ID" value="MBC3910231.1"/>
    <property type="molecule type" value="Genomic_DNA"/>
</dbReference>
<keyword evidence="3" id="KW-0804">Transcription</keyword>
<sequence>MRNDARLFILQPAREKSLSKSCYQTRMLRVLQYIDTHLDEDLTLDCLSEVAAFSKFHFHRQFSEYFGVAAFRYVQLLKLRKAMYELAFRHHKQVINIALDNGYESSEAFSRAFKKSLGLSPAQFRKQPQWDNWQNSNLTINHWREQYMPMTYQNSDVRFVNFPETRIAVLEHRGAPGLLPNSILRFITWRKLNKLPPSVSATFNLIYDDPEQTPAADFRFDLAAAVTAPVAENEYGIVNKIIPAGECAVLRHTGSDAQLAGAVRFLYSSWLPQSQRSLRDFPLFFQRISIFPDVPEHQMVTDIFLSLQE</sequence>
<dbReference type="PROSITE" id="PS01124">
    <property type="entry name" value="HTH_ARAC_FAMILY_2"/>
    <property type="match status" value="1"/>
</dbReference>
<dbReference type="InterPro" id="IPR029442">
    <property type="entry name" value="GyrI-like"/>
</dbReference>
<evidence type="ECO:0000256" key="3">
    <source>
        <dbReference type="ARBA" id="ARBA00023163"/>
    </source>
</evidence>
<dbReference type="InterPro" id="IPR011256">
    <property type="entry name" value="Reg_factor_effector_dom_sf"/>
</dbReference>
<name>A0ABR6ZFT4_9BURK</name>
<dbReference type="SUPFAM" id="SSF46689">
    <property type="entry name" value="Homeodomain-like"/>
    <property type="match status" value="2"/>
</dbReference>
<evidence type="ECO:0000259" key="4">
    <source>
        <dbReference type="PROSITE" id="PS01124"/>
    </source>
</evidence>
<evidence type="ECO:0000256" key="2">
    <source>
        <dbReference type="ARBA" id="ARBA00023125"/>
    </source>
</evidence>
<dbReference type="Pfam" id="PF12833">
    <property type="entry name" value="HTH_18"/>
    <property type="match status" value="1"/>
</dbReference>
<reference evidence="5 6" key="1">
    <citation type="submission" date="2020-08" db="EMBL/GenBank/DDBJ databases">
        <title>Novel species isolated from subtropical streams in China.</title>
        <authorList>
            <person name="Lu H."/>
        </authorList>
    </citation>
    <scope>NUCLEOTIDE SEQUENCE [LARGE SCALE GENOMIC DNA]</scope>
    <source>
        <strain evidence="5 6">NL8W</strain>
    </source>
</reference>
<dbReference type="Proteomes" id="UP000646911">
    <property type="component" value="Unassembled WGS sequence"/>
</dbReference>
<evidence type="ECO:0000313" key="5">
    <source>
        <dbReference type="EMBL" id="MBC3910231.1"/>
    </source>
</evidence>
<comment type="caution">
    <text evidence="5">The sequence shown here is derived from an EMBL/GenBank/DDBJ whole genome shotgun (WGS) entry which is preliminary data.</text>
</comment>
<dbReference type="InterPro" id="IPR010499">
    <property type="entry name" value="AraC_E-bd"/>
</dbReference>
<dbReference type="InterPro" id="IPR050908">
    <property type="entry name" value="SmbC-like"/>
</dbReference>
<dbReference type="Pfam" id="PF06445">
    <property type="entry name" value="GyrI-like"/>
    <property type="match status" value="1"/>
</dbReference>
<keyword evidence="1" id="KW-0805">Transcription regulation</keyword>
<evidence type="ECO:0000256" key="1">
    <source>
        <dbReference type="ARBA" id="ARBA00023015"/>
    </source>
</evidence>
<dbReference type="InterPro" id="IPR009057">
    <property type="entry name" value="Homeodomain-like_sf"/>
</dbReference>
<keyword evidence="6" id="KW-1185">Reference proteome</keyword>
<dbReference type="SMART" id="SM00342">
    <property type="entry name" value="HTH_ARAC"/>
    <property type="match status" value="1"/>
</dbReference>
<dbReference type="Gene3D" id="1.10.10.60">
    <property type="entry name" value="Homeodomain-like"/>
    <property type="match status" value="2"/>
</dbReference>
<feature type="domain" description="HTH araC/xylS-type" evidence="4">
    <location>
        <begin position="28"/>
        <end position="127"/>
    </location>
</feature>
<gene>
    <name evidence="5" type="ORF">H8L47_21945</name>
</gene>
<dbReference type="InterPro" id="IPR018060">
    <property type="entry name" value="HTH_AraC"/>
</dbReference>
<dbReference type="SMART" id="SM00871">
    <property type="entry name" value="AraC_E_bind"/>
    <property type="match status" value="1"/>
</dbReference>
<dbReference type="InterPro" id="IPR020449">
    <property type="entry name" value="Tscrpt_reg_AraC-type_HTH"/>
</dbReference>
<dbReference type="PANTHER" id="PTHR40055:SF1">
    <property type="entry name" value="TRANSCRIPTIONAL REGULATOR YGIV-RELATED"/>
    <property type="match status" value="1"/>
</dbReference>
<accession>A0ABR6ZFT4</accession>
<protein>
    <submittedName>
        <fullName evidence="5">AraC family transcriptional regulator</fullName>
    </submittedName>
</protein>
<dbReference type="PROSITE" id="PS00041">
    <property type="entry name" value="HTH_ARAC_FAMILY_1"/>
    <property type="match status" value="1"/>
</dbReference>
<dbReference type="Gene3D" id="3.20.80.10">
    <property type="entry name" value="Regulatory factor, effector binding domain"/>
    <property type="match status" value="1"/>
</dbReference>
<dbReference type="PANTHER" id="PTHR40055">
    <property type="entry name" value="TRANSCRIPTIONAL REGULATOR YGIV-RELATED"/>
    <property type="match status" value="1"/>
</dbReference>
<evidence type="ECO:0000313" key="6">
    <source>
        <dbReference type="Proteomes" id="UP000646911"/>
    </source>
</evidence>
<proteinExistence type="predicted"/>
<organism evidence="5 6">
    <name type="scientific">Undibacterium umbellatum</name>
    <dbReference type="NCBI Taxonomy" id="2762300"/>
    <lineage>
        <taxon>Bacteria</taxon>
        <taxon>Pseudomonadati</taxon>
        <taxon>Pseudomonadota</taxon>
        <taxon>Betaproteobacteria</taxon>
        <taxon>Burkholderiales</taxon>
        <taxon>Oxalobacteraceae</taxon>
        <taxon>Undibacterium</taxon>
    </lineage>
</organism>
<keyword evidence="2" id="KW-0238">DNA-binding</keyword>